<protein>
    <recommendedName>
        <fullName evidence="3">Thioredoxin</fullName>
    </recommendedName>
</protein>
<dbReference type="RefSeq" id="WP_093191967.1">
    <property type="nucleotide sequence ID" value="NZ_FNEV01000001.1"/>
</dbReference>
<reference evidence="2" key="1">
    <citation type="submission" date="2016-10" db="EMBL/GenBank/DDBJ databases">
        <authorList>
            <person name="Varghese N."/>
            <person name="Submissions S."/>
        </authorList>
    </citation>
    <scope>NUCLEOTIDE SEQUENCE [LARGE SCALE GENOMIC DNA]</scope>
    <source>
        <strain evidence="2">DSM 4771</strain>
    </source>
</reference>
<dbReference type="EMBL" id="FNEV01000001">
    <property type="protein sequence ID" value="SDJ04499.1"/>
    <property type="molecule type" value="Genomic_DNA"/>
</dbReference>
<keyword evidence="2" id="KW-1185">Reference proteome</keyword>
<dbReference type="AlphaFoldDB" id="A0A1G8QI80"/>
<dbReference type="STRING" id="86666.SAMN04490247_0641"/>
<evidence type="ECO:0008006" key="3">
    <source>
        <dbReference type="Google" id="ProtNLM"/>
    </source>
</evidence>
<name>A0A1G8QI80_9BACI</name>
<dbReference type="Proteomes" id="UP000199225">
    <property type="component" value="Unassembled WGS sequence"/>
</dbReference>
<dbReference type="OrthoDB" id="9855360at2"/>
<organism evidence="1 2">
    <name type="scientific">Salimicrobium halophilum</name>
    <dbReference type="NCBI Taxonomy" id="86666"/>
    <lineage>
        <taxon>Bacteria</taxon>
        <taxon>Bacillati</taxon>
        <taxon>Bacillota</taxon>
        <taxon>Bacilli</taxon>
        <taxon>Bacillales</taxon>
        <taxon>Bacillaceae</taxon>
        <taxon>Salimicrobium</taxon>
    </lineage>
</organism>
<evidence type="ECO:0000313" key="1">
    <source>
        <dbReference type="EMBL" id="SDJ04499.1"/>
    </source>
</evidence>
<evidence type="ECO:0000313" key="2">
    <source>
        <dbReference type="Proteomes" id="UP000199225"/>
    </source>
</evidence>
<accession>A0A1G8QI80</accession>
<gene>
    <name evidence="1" type="ORF">SAMN04490247_0641</name>
</gene>
<proteinExistence type="predicted"/>
<sequence length="119" mass="13343">MKYSFLLSYILLFILALQFTDPTVDVIYASSNNYEILLLAEEDKATSKPFMTALLEFKENETESFQFTKEEMSAQEVAASPKDIPSIIVKQNGSVIGKVTGESLSTQQIIDELTTILHK</sequence>